<dbReference type="InterPro" id="IPR043129">
    <property type="entry name" value="ATPase_NBD"/>
</dbReference>
<feature type="binding site" evidence="6">
    <location>
        <position position="7"/>
    </location>
    <ligand>
        <name>Mg(2+)</name>
        <dbReference type="ChEBI" id="CHEBI:18420"/>
    </ligand>
</feature>
<dbReference type="GO" id="GO:0008776">
    <property type="term" value="F:acetate kinase activity"/>
    <property type="evidence" value="ECO:0007669"/>
    <property type="project" value="UniProtKB-UniRule"/>
</dbReference>
<evidence type="ECO:0000256" key="2">
    <source>
        <dbReference type="ARBA" id="ARBA00022679"/>
    </source>
</evidence>
<comment type="function">
    <text evidence="6">Catalyzes the formation of acetyl phosphate from acetate and ATP. Can also catalyze the reverse reaction.</text>
</comment>
<accession>A0ABD7M754</accession>
<dbReference type="Pfam" id="PF00871">
    <property type="entry name" value="Acetate_kinase"/>
    <property type="match status" value="1"/>
</dbReference>
<feature type="binding site" evidence="6">
    <location>
        <begin position="315"/>
        <end position="319"/>
    </location>
    <ligand>
        <name>ATP</name>
        <dbReference type="ChEBI" id="CHEBI:30616"/>
    </ligand>
</feature>
<dbReference type="PROSITE" id="PS01075">
    <property type="entry name" value="ACETATE_KINASE_1"/>
    <property type="match status" value="1"/>
</dbReference>
<evidence type="ECO:0000256" key="1">
    <source>
        <dbReference type="ARBA" id="ARBA00008748"/>
    </source>
</evidence>
<dbReference type="Proteomes" id="UP000184253">
    <property type="component" value="Unassembled WGS sequence"/>
</dbReference>
<dbReference type="PRINTS" id="PR00471">
    <property type="entry name" value="ACETATEKNASE"/>
</dbReference>
<dbReference type="Gene3D" id="3.30.420.40">
    <property type="match status" value="2"/>
</dbReference>
<keyword evidence="4 6" id="KW-0418">Kinase</keyword>
<dbReference type="PANTHER" id="PTHR21060">
    <property type="entry name" value="ACETATE KINASE"/>
    <property type="match status" value="1"/>
</dbReference>
<evidence type="ECO:0000256" key="3">
    <source>
        <dbReference type="ARBA" id="ARBA00022741"/>
    </source>
</evidence>
<comment type="catalytic activity">
    <reaction evidence="6">
        <text>acetate + ATP = acetyl phosphate + ADP</text>
        <dbReference type="Rhea" id="RHEA:11352"/>
        <dbReference type="ChEBI" id="CHEBI:22191"/>
        <dbReference type="ChEBI" id="CHEBI:30089"/>
        <dbReference type="ChEBI" id="CHEBI:30616"/>
        <dbReference type="ChEBI" id="CHEBI:456216"/>
        <dbReference type="EC" id="2.7.2.1"/>
    </reaction>
</comment>
<dbReference type="InterPro" id="IPR023865">
    <property type="entry name" value="Aliphatic_acid_kinase_CS"/>
</dbReference>
<evidence type="ECO:0000256" key="4">
    <source>
        <dbReference type="ARBA" id="ARBA00022777"/>
    </source>
</evidence>
<dbReference type="CDD" id="cd24010">
    <property type="entry name" value="ASKHA_NBD_AcK_PK"/>
    <property type="match status" value="1"/>
</dbReference>
<evidence type="ECO:0000256" key="6">
    <source>
        <dbReference type="HAMAP-Rule" id="MF_00020"/>
    </source>
</evidence>
<comment type="cofactor">
    <cofactor evidence="6">
        <name>Mg(2+)</name>
        <dbReference type="ChEBI" id="CHEBI:18420"/>
    </cofactor>
    <cofactor evidence="6">
        <name>Mn(2+)</name>
        <dbReference type="ChEBI" id="CHEBI:29035"/>
    </cofactor>
    <text evidence="6">Mg(2+). Can also accept Mn(2+).</text>
</comment>
<dbReference type="GO" id="GO:0005737">
    <property type="term" value="C:cytoplasm"/>
    <property type="evidence" value="ECO:0007669"/>
    <property type="project" value="UniProtKB-SubCell"/>
</dbReference>
<dbReference type="InterPro" id="IPR004372">
    <property type="entry name" value="Ac/propionate_kinase"/>
</dbReference>
<dbReference type="NCBIfam" id="TIGR00016">
    <property type="entry name" value="ackA"/>
    <property type="match status" value="1"/>
</dbReference>
<comment type="pathway">
    <text evidence="6">Metabolic intermediate biosynthesis; acetyl-CoA biosynthesis; acetyl-CoA from acetate: step 1/2.</text>
</comment>
<dbReference type="PROSITE" id="PS01076">
    <property type="entry name" value="ACETATE_KINASE_2"/>
    <property type="match status" value="1"/>
</dbReference>
<dbReference type="HAMAP" id="MF_00020">
    <property type="entry name" value="Acetate_kinase"/>
    <property type="match status" value="1"/>
</dbReference>
<dbReference type="AlphaFoldDB" id="A0ABD7M754"/>
<keyword evidence="6" id="KW-0479">Metal-binding</keyword>
<organism evidence="8 9">
    <name type="scientific">Micrococcus luteus</name>
    <name type="common">Micrococcus lysodeikticus</name>
    <dbReference type="NCBI Taxonomy" id="1270"/>
    <lineage>
        <taxon>Bacteria</taxon>
        <taxon>Bacillati</taxon>
        <taxon>Actinomycetota</taxon>
        <taxon>Actinomycetes</taxon>
        <taxon>Micrococcales</taxon>
        <taxon>Micrococcaceae</taxon>
        <taxon>Micrococcus</taxon>
    </lineage>
</organism>
<feature type="binding site" evidence="6">
    <location>
        <position position="369"/>
    </location>
    <ligand>
        <name>Mg(2+)</name>
        <dbReference type="ChEBI" id="CHEBI:18420"/>
    </ligand>
</feature>
<proteinExistence type="inferred from homology"/>
<feature type="site" description="Transition state stabilizer" evidence="6">
    <location>
        <position position="165"/>
    </location>
</feature>
<keyword evidence="2 6" id="KW-0808">Transferase</keyword>
<feature type="binding site" evidence="6">
    <location>
        <begin position="193"/>
        <end position="197"/>
    </location>
    <ligand>
        <name>ATP</name>
        <dbReference type="ChEBI" id="CHEBI:30616"/>
    </ligand>
</feature>
<dbReference type="PANTHER" id="PTHR21060:SF15">
    <property type="entry name" value="ACETATE KINASE-RELATED"/>
    <property type="match status" value="1"/>
</dbReference>
<name>A0ABD7M754_MICLU</name>
<feature type="site" description="Transition state stabilizer" evidence="6">
    <location>
        <position position="226"/>
    </location>
</feature>
<feature type="binding site" evidence="6">
    <location>
        <position position="14"/>
    </location>
    <ligand>
        <name>ATP</name>
        <dbReference type="ChEBI" id="CHEBI:30616"/>
    </ligand>
</feature>
<dbReference type="GO" id="GO:0006085">
    <property type="term" value="P:acetyl-CoA biosynthetic process"/>
    <property type="evidence" value="ECO:0007669"/>
    <property type="project" value="UniProtKB-UniRule"/>
</dbReference>
<gene>
    <name evidence="6" type="primary">ackA</name>
    <name evidence="8" type="ORF">SAMN04487849_103127</name>
</gene>
<dbReference type="PIRSF" id="PIRSF000722">
    <property type="entry name" value="Acetate_prop_kin"/>
    <property type="match status" value="1"/>
</dbReference>
<sequence>MLVLVINSGSSSLKYQLRELADDGTDAPVPVLAQGLVERIGVPGSGVPDHAAALEQVEAELAEATGGRTIDAAGHRVVHGGERFTAPARVTNEVIRAIERLAPLAPLHNPAAAQGLRAMAERWPDMPQVVVFDTSFHQTMPREAWQYALPDEVYTEHGIRRYGFHGTSHDLVTGLAAEHLGIPRGEFRAVVLHLGNGASATAIRDGVSVDTSMGYTPLAGLVMGTRSGDLDPSVVTHLMRNHGYDAEELDTLMNRRSGLLGLAGEADMRQVLENAASGDGRARNALDVASYRLAKYVGGYHVAVGGAQAIVFTAGIGENSAPFRARVLDRLGALGVAYDAEANRARVAGPHTISAPESAIPVLVVPTDEEQAIARLTWELAR</sequence>
<evidence type="ECO:0000256" key="5">
    <source>
        <dbReference type="ARBA" id="ARBA00022840"/>
    </source>
</evidence>
<keyword evidence="3 6" id="KW-0547">Nucleotide-binding</keyword>
<dbReference type="GO" id="GO:0000287">
    <property type="term" value="F:magnesium ion binding"/>
    <property type="evidence" value="ECO:0007669"/>
    <property type="project" value="UniProtKB-UniRule"/>
</dbReference>
<dbReference type="InterPro" id="IPR000890">
    <property type="entry name" value="Aliphatic_acid_kin_short-chain"/>
</dbReference>
<dbReference type="SUPFAM" id="SSF53067">
    <property type="entry name" value="Actin-like ATPase domain"/>
    <property type="match status" value="2"/>
</dbReference>
<comment type="subcellular location">
    <subcellularLocation>
        <location evidence="6">Cytoplasm</location>
    </subcellularLocation>
</comment>
<feature type="binding site" evidence="6">
    <location>
        <position position="76"/>
    </location>
    <ligand>
        <name>substrate</name>
    </ligand>
</feature>
<dbReference type="RefSeq" id="WP_041103599.1">
    <property type="nucleotide sequence ID" value="NZ_CP025616.2"/>
</dbReference>
<reference evidence="8 9" key="1">
    <citation type="submission" date="2016-11" db="EMBL/GenBank/DDBJ databases">
        <authorList>
            <person name="Varghese N."/>
            <person name="Submissions S."/>
        </authorList>
    </citation>
    <scope>NUCLEOTIDE SEQUENCE [LARGE SCALE GENOMIC DNA]</scope>
    <source>
        <strain evidence="8 9">VTM4R57</strain>
    </source>
</reference>
<feature type="binding site" evidence="6">
    <location>
        <begin position="267"/>
        <end position="269"/>
    </location>
    <ligand>
        <name>ATP</name>
        <dbReference type="ChEBI" id="CHEBI:30616"/>
    </ligand>
</feature>
<dbReference type="EMBL" id="FRCE01000003">
    <property type="protein sequence ID" value="SHL45575.1"/>
    <property type="molecule type" value="Genomic_DNA"/>
</dbReference>
<keyword evidence="5 6" id="KW-0067">ATP-binding</keyword>
<keyword evidence="6" id="KW-0963">Cytoplasm</keyword>
<evidence type="ECO:0000313" key="9">
    <source>
        <dbReference type="Proteomes" id="UP000184253"/>
    </source>
</evidence>
<keyword evidence="6" id="KW-0460">Magnesium</keyword>
<comment type="similarity">
    <text evidence="1 6 7">Belongs to the acetokinase family.</text>
</comment>
<evidence type="ECO:0000313" key="8">
    <source>
        <dbReference type="EMBL" id="SHL45575.1"/>
    </source>
</evidence>
<comment type="caution">
    <text evidence="8">The sequence shown here is derived from an EMBL/GenBank/DDBJ whole genome shotgun (WGS) entry which is preliminary data.</text>
</comment>
<evidence type="ECO:0000256" key="7">
    <source>
        <dbReference type="RuleBase" id="RU003835"/>
    </source>
</evidence>
<comment type="subunit">
    <text evidence="6">Homodimer.</text>
</comment>
<dbReference type="EC" id="2.7.2.1" evidence="6"/>
<protein>
    <recommendedName>
        <fullName evidence="6">Acetate kinase</fullName>
        <ecNumber evidence="6">2.7.2.1</ecNumber>
    </recommendedName>
    <alternativeName>
        <fullName evidence="6">Acetokinase</fullName>
    </alternativeName>
</protein>
<dbReference type="GO" id="GO:0005524">
    <property type="term" value="F:ATP binding"/>
    <property type="evidence" value="ECO:0007669"/>
    <property type="project" value="UniProtKB-KW"/>
</dbReference>
<feature type="active site" description="Proton donor/acceptor" evidence="6">
    <location>
        <position position="133"/>
    </location>
</feature>